<comment type="caution">
    <text evidence="11">The sequence shown here is derived from an EMBL/GenBank/DDBJ whole genome shotgun (WGS) entry which is preliminary data.</text>
</comment>
<feature type="transmembrane region" description="Helical" evidence="9">
    <location>
        <begin position="257"/>
        <end position="284"/>
    </location>
</feature>
<dbReference type="PANTHER" id="PTHR11795:SF447">
    <property type="entry name" value="ABC TRANSPORTER PERMEASE PROTEIN"/>
    <property type="match status" value="1"/>
</dbReference>
<dbReference type="InterPro" id="IPR017779">
    <property type="entry name" value="ABC_UrtB_bac"/>
</dbReference>
<evidence type="ECO:0000256" key="5">
    <source>
        <dbReference type="ARBA" id="ARBA00022970"/>
    </source>
</evidence>
<feature type="signal peptide" evidence="10">
    <location>
        <begin position="1"/>
        <end position="37"/>
    </location>
</feature>
<keyword evidence="4 9" id="KW-0812">Transmembrane</keyword>
<dbReference type="Pfam" id="PF02653">
    <property type="entry name" value="BPD_transp_2"/>
    <property type="match status" value="1"/>
</dbReference>
<dbReference type="InterPro" id="IPR001851">
    <property type="entry name" value="ABC_transp_permease"/>
</dbReference>
<evidence type="ECO:0000256" key="4">
    <source>
        <dbReference type="ARBA" id="ARBA00022692"/>
    </source>
</evidence>
<evidence type="ECO:0000256" key="3">
    <source>
        <dbReference type="ARBA" id="ARBA00022475"/>
    </source>
</evidence>
<keyword evidence="6 9" id="KW-1133">Transmembrane helix</keyword>
<sequence length="549" mass="57616">MAHLARTSIRLTRSVLVALTLALVLLAAPLVSTPVSAQQASTQDVETILAGFTRGQFPATLAAVDALAASGHPHAAPILQALSDRRLVFETASRRVLWQEGGQTFDALTGEPVAAPGPTTDVRVSNAVRRAVQTAMASLTLRAPNPATRIEAAVSILRARDLSQRAALAEARAEETDPNVQRAFDDTLAGLALVDPDAPEAERLAAVERLTARADAGARALLLSVPADATDAVKAAAAEGIAAIDRRLEIQGHVQNLFFGLSLGSVLLLAAIGLAITFGVMGVINMAHGEMVMIGAYATFVVQELMRAFAPGLLDLSLLVALPLAFATAGLVGIALERLVIRHLYGRPLETLLATWGVSLILQQAVRTLFGPTNREVMNPSFMSGSLELFGIALTWSRVWIIVFALAVFLALLVAMKATSFGLRMRAVVQNRRMAASMGIRTPWVDALTFGLGSGIAGVAGVALSQIDNVSPNLGQSYIIDSFLVVVFGGVGSLWGALVAALSLGVANKLVEPLAGAVLAKIVILVAVILFIQKRPRGLFALKGRAVES</sequence>
<reference evidence="11 12" key="1">
    <citation type="journal article" date="2014" name="Int. J. Syst. Evol. Microbiol.">
        <title>Complete genome sequence of Corynebacterium casei LMG S-19264T (=DSM 44701T), isolated from a smear-ripened cheese.</title>
        <authorList>
            <consortium name="US DOE Joint Genome Institute (JGI-PGF)"/>
            <person name="Walter F."/>
            <person name="Albersmeier A."/>
            <person name="Kalinowski J."/>
            <person name="Ruckert C."/>
        </authorList>
    </citation>
    <scope>NUCLEOTIDE SEQUENCE [LARGE SCALE GENOMIC DNA]</scope>
    <source>
        <strain evidence="11 12">CGMCC 1.9161</strain>
    </source>
</reference>
<proteinExistence type="inferred from homology"/>
<keyword evidence="12" id="KW-1185">Reference proteome</keyword>
<evidence type="ECO:0000256" key="1">
    <source>
        <dbReference type="ARBA" id="ARBA00004651"/>
    </source>
</evidence>
<gene>
    <name evidence="11" type="ORF">GCM10011322_10630</name>
</gene>
<keyword evidence="7 9" id="KW-0472">Membrane</keyword>
<evidence type="ECO:0000313" key="11">
    <source>
        <dbReference type="EMBL" id="GGK26120.1"/>
    </source>
</evidence>
<feature type="transmembrane region" description="Helical" evidence="9">
    <location>
        <begin position="483"/>
        <end position="507"/>
    </location>
</feature>
<dbReference type="InterPro" id="IPR052157">
    <property type="entry name" value="BCAA_transport_permease"/>
</dbReference>
<evidence type="ECO:0000256" key="6">
    <source>
        <dbReference type="ARBA" id="ARBA00022989"/>
    </source>
</evidence>
<comment type="similarity">
    <text evidence="8">Belongs to the binding-protein-dependent transport system permease family. LivHM subfamily.</text>
</comment>
<keyword evidence="10" id="KW-0732">Signal</keyword>
<name>A0A917Q596_9HYPH</name>
<dbReference type="RefSeq" id="WP_188910384.1">
    <property type="nucleotide sequence ID" value="NZ_BMMF01000003.1"/>
</dbReference>
<dbReference type="NCBIfam" id="TIGR03409">
    <property type="entry name" value="urea_trans_UrtB"/>
    <property type="match status" value="1"/>
</dbReference>
<evidence type="ECO:0000256" key="8">
    <source>
        <dbReference type="ARBA" id="ARBA00037998"/>
    </source>
</evidence>
<dbReference type="AlphaFoldDB" id="A0A917Q596"/>
<accession>A0A917Q596</accession>
<feature type="transmembrane region" description="Helical" evidence="9">
    <location>
        <begin position="352"/>
        <end position="370"/>
    </location>
</feature>
<feature type="transmembrane region" description="Helical" evidence="9">
    <location>
        <begin position="316"/>
        <end position="340"/>
    </location>
</feature>
<dbReference type="CDD" id="cd06582">
    <property type="entry name" value="TM_PBP1_LivH_like"/>
    <property type="match status" value="1"/>
</dbReference>
<organism evidence="11 12">
    <name type="scientific">Salinarimonas ramus</name>
    <dbReference type="NCBI Taxonomy" id="690164"/>
    <lineage>
        <taxon>Bacteria</taxon>
        <taxon>Pseudomonadati</taxon>
        <taxon>Pseudomonadota</taxon>
        <taxon>Alphaproteobacteria</taxon>
        <taxon>Hyphomicrobiales</taxon>
        <taxon>Salinarimonadaceae</taxon>
        <taxon>Salinarimonas</taxon>
    </lineage>
</organism>
<evidence type="ECO:0000256" key="7">
    <source>
        <dbReference type="ARBA" id="ARBA00023136"/>
    </source>
</evidence>
<feature type="transmembrane region" description="Helical" evidence="9">
    <location>
        <begin position="390"/>
        <end position="416"/>
    </location>
</feature>
<evidence type="ECO:0000256" key="2">
    <source>
        <dbReference type="ARBA" id="ARBA00022448"/>
    </source>
</evidence>
<evidence type="ECO:0000256" key="10">
    <source>
        <dbReference type="SAM" id="SignalP"/>
    </source>
</evidence>
<protein>
    <submittedName>
        <fullName evidence="11">Branched-chain amino acid ABC transporter permease</fullName>
    </submittedName>
</protein>
<feature type="transmembrane region" description="Helical" evidence="9">
    <location>
        <begin position="513"/>
        <end position="532"/>
    </location>
</feature>
<dbReference type="EMBL" id="BMMF01000003">
    <property type="protein sequence ID" value="GGK26120.1"/>
    <property type="molecule type" value="Genomic_DNA"/>
</dbReference>
<comment type="subcellular location">
    <subcellularLocation>
        <location evidence="1">Cell membrane</location>
        <topology evidence="1">Multi-pass membrane protein</topology>
    </subcellularLocation>
</comment>
<keyword evidence="2" id="KW-0813">Transport</keyword>
<keyword evidence="5" id="KW-0029">Amino-acid transport</keyword>
<evidence type="ECO:0000256" key="9">
    <source>
        <dbReference type="SAM" id="Phobius"/>
    </source>
</evidence>
<dbReference type="GO" id="GO:0022857">
    <property type="term" value="F:transmembrane transporter activity"/>
    <property type="evidence" value="ECO:0007669"/>
    <property type="project" value="InterPro"/>
</dbReference>
<feature type="chain" id="PRO_5036964464" evidence="10">
    <location>
        <begin position="38"/>
        <end position="549"/>
    </location>
</feature>
<dbReference type="GO" id="GO:0006865">
    <property type="term" value="P:amino acid transport"/>
    <property type="evidence" value="ECO:0007669"/>
    <property type="project" value="UniProtKB-KW"/>
</dbReference>
<keyword evidence="3" id="KW-1003">Cell membrane</keyword>
<evidence type="ECO:0000313" key="12">
    <source>
        <dbReference type="Proteomes" id="UP000600449"/>
    </source>
</evidence>
<dbReference type="PANTHER" id="PTHR11795">
    <property type="entry name" value="BRANCHED-CHAIN AMINO ACID TRANSPORT SYSTEM PERMEASE PROTEIN LIVH"/>
    <property type="match status" value="1"/>
</dbReference>
<dbReference type="GO" id="GO:0005886">
    <property type="term" value="C:plasma membrane"/>
    <property type="evidence" value="ECO:0007669"/>
    <property type="project" value="UniProtKB-SubCell"/>
</dbReference>
<dbReference type="Proteomes" id="UP000600449">
    <property type="component" value="Unassembled WGS sequence"/>
</dbReference>